<dbReference type="InterPro" id="IPR036181">
    <property type="entry name" value="MIT_dom_sf"/>
</dbReference>
<evidence type="ECO:0000313" key="11">
    <source>
        <dbReference type="EMBL" id="CAD7278477.1"/>
    </source>
</evidence>
<dbReference type="EMBL" id="OA883282">
    <property type="protein sequence ID" value="CAD7278477.1"/>
    <property type="molecule type" value="Genomic_DNA"/>
</dbReference>
<dbReference type="InterPro" id="IPR002048">
    <property type="entry name" value="EF_hand_dom"/>
</dbReference>
<evidence type="ECO:0000256" key="1">
    <source>
        <dbReference type="ARBA" id="ARBA00004273"/>
    </source>
</evidence>
<dbReference type="SUPFAM" id="SSF47473">
    <property type="entry name" value="EF-hand"/>
    <property type="match status" value="2"/>
</dbReference>
<feature type="domain" description="EF-hand" evidence="10">
    <location>
        <begin position="937"/>
        <end position="972"/>
    </location>
</feature>
<protein>
    <recommendedName>
        <fullName evidence="10">EF-hand domain-containing protein</fullName>
    </recommendedName>
</protein>
<dbReference type="CDD" id="cd15900">
    <property type="entry name" value="EFh_MICU"/>
    <property type="match status" value="1"/>
</dbReference>
<feature type="region of interest" description="Disordered" evidence="9">
    <location>
        <begin position="57"/>
        <end position="78"/>
    </location>
</feature>
<dbReference type="SUPFAM" id="SSF116846">
    <property type="entry name" value="MIT domain"/>
    <property type="match status" value="1"/>
</dbReference>
<dbReference type="Gene3D" id="1.20.58.80">
    <property type="entry name" value="Phosphotransferase system, lactose/cellobiose-type IIA subunit"/>
    <property type="match status" value="1"/>
</dbReference>
<reference evidence="11" key="1">
    <citation type="submission" date="2020-11" db="EMBL/GenBank/DDBJ databases">
        <authorList>
            <person name="Tran Van P."/>
        </authorList>
    </citation>
    <scope>NUCLEOTIDE SEQUENCE</scope>
</reference>
<dbReference type="InterPro" id="IPR039800">
    <property type="entry name" value="MICU1/2/3"/>
</dbReference>
<accession>A0A7R9BN87</accession>
<dbReference type="OrthoDB" id="5859791at2759"/>
<keyword evidence="8" id="KW-0472">Membrane</keyword>
<evidence type="ECO:0000313" key="12">
    <source>
        <dbReference type="Proteomes" id="UP000678499"/>
    </source>
</evidence>
<evidence type="ECO:0000256" key="7">
    <source>
        <dbReference type="ARBA" id="ARBA00023128"/>
    </source>
</evidence>
<dbReference type="AlphaFoldDB" id="A0A7R9BN87"/>
<dbReference type="GO" id="GO:0036444">
    <property type="term" value="P:calcium import into the mitochondrion"/>
    <property type="evidence" value="ECO:0007669"/>
    <property type="project" value="TreeGrafter"/>
</dbReference>
<dbReference type="GO" id="GO:0005509">
    <property type="term" value="F:calcium ion binding"/>
    <property type="evidence" value="ECO:0007669"/>
    <property type="project" value="InterPro"/>
</dbReference>
<feature type="compositionally biased region" description="Polar residues" evidence="9">
    <location>
        <begin position="63"/>
        <end position="72"/>
    </location>
</feature>
<keyword evidence="4" id="KW-0999">Mitochondrion inner membrane</keyword>
<comment type="subcellular location">
    <subcellularLocation>
        <location evidence="1">Mitochondrion inner membrane</location>
    </subcellularLocation>
    <subcellularLocation>
        <location evidence="2">Mitochondrion intermembrane space</location>
    </subcellularLocation>
</comment>
<keyword evidence="7" id="KW-0496">Mitochondrion</keyword>
<dbReference type="InterPro" id="IPR018247">
    <property type="entry name" value="EF_Hand_1_Ca_BS"/>
</dbReference>
<name>A0A7R9BN87_9CRUS</name>
<organism evidence="11">
    <name type="scientific">Notodromas monacha</name>
    <dbReference type="NCBI Taxonomy" id="399045"/>
    <lineage>
        <taxon>Eukaryota</taxon>
        <taxon>Metazoa</taxon>
        <taxon>Ecdysozoa</taxon>
        <taxon>Arthropoda</taxon>
        <taxon>Crustacea</taxon>
        <taxon>Oligostraca</taxon>
        <taxon>Ostracoda</taxon>
        <taxon>Podocopa</taxon>
        <taxon>Podocopida</taxon>
        <taxon>Cypridocopina</taxon>
        <taxon>Cypridoidea</taxon>
        <taxon>Cyprididae</taxon>
        <taxon>Notodromas</taxon>
    </lineage>
</organism>
<proteinExistence type="predicted"/>
<feature type="domain" description="EF-hand" evidence="10">
    <location>
        <begin position="702"/>
        <end position="737"/>
    </location>
</feature>
<evidence type="ECO:0000256" key="4">
    <source>
        <dbReference type="ARBA" id="ARBA00022792"/>
    </source>
</evidence>
<keyword evidence="5" id="KW-0106">Calcium</keyword>
<dbReference type="InterPro" id="IPR011992">
    <property type="entry name" value="EF-hand-dom_pair"/>
</dbReference>
<dbReference type="Pfam" id="PF13499">
    <property type="entry name" value="EF-hand_7"/>
    <property type="match status" value="1"/>
</dbReference>
<keyword evidence="12" id="KW-1185">Reference proteome</keyword>
<dbReference type="PROSITE" id="PS50222">
    <property type="entry name" value="EF_HAND_2"/>
    <property type="match status" value="2"/>
</dbReference>
<dbReference type="Proteomes" id="UP000678499">
    <property type="component" value="Unassembled WGS sequence"/>
</dbReference>
<dbReference type="Gene3D" id="1.10.238.10">
    <property type="entry name" value="EF-hand"/>
    <property type="match status" value="2"/>
</dbReference>
<evidence type="ECO:0000256" key="3">
    <source>
        <dbReference type="ARBA" id="ARBA00022737"/>
    </source>
</evidence>
<sequence length="1005" mass="115285">MKSVSGNPEALIRELLPDFGADDSYESDSRLTSLYRDLMNDTCMYAFQVPTDLPHGSLFAPPTSGSGDVHSNGNEDDGEEAMRCTELYKIADGIFVKATRLDKSGKMSEAMLKYKECLKVLEESVKYRCDKQDAASLRWREVIHSQRASRHMRFQVLSRLREIQLLQITDFMVWEKTSEFPTSKSEKLISLKCGAYVFRIGNISTKEKKATATTSVNYQAMPVCLYRFQVETSGSISARGALKIGADWFPILNKRTPILLAPAVPCIILHNTTTSNPGCNFIGLLFPSNSSMMEINYLEYMIIYVLHDNYTVAALKKSTSLITEMWKAPTLNTCSGGESEVLCRSCRKQKENDFRAGTLFCHSSNSSAHRRRKLSGKSLLQPSSSLCIDQLANKSKSSSKSLKRRRWPITRRETETVKKAAENMNQPNSEVLGCFRRVNKVLKKLFIRPRWDPYTSCDQFNVSRIDVKSVKCHGDVLDTPKNFRATGKNHQAPLAVLVFLIFTNACLAWSLRAHCLGMSLNSSRQIFRKLRLDRVCTTYSKSGWAVIFVAGGVAAASCYYAKQKATPLFGWASVHAHTAMYLEQSVQERIESERRRLRSQQRIDDFSSNVKLTSRERRFIKFASVEHGGQLFMTPQDFLESVTEAEPRPRVKRRILTKKDLDGFYDYTPTLKKGGTRLFRTIHDKGILSYTEYLFLLSILTKPQSGFSIAFNMFDTDGNHRVDKDEFLVNLMDDPIPREILNALLARSVERHAETDAERALLEKIFSQSRLARVQEDLEYEERTGKKRITRDTGEMLQREEVADTTLLIHFFGRKGQGDLKFEEFKRFMENLQTEVLELEFNEFARGLHKINEVDFAKILLRYTYLRVEQYSVILERLLDRLTEEVGIDFEEFKAFCQFLNNLEDFGIAMRMYTLADRPISQDEFHRAVKICTGQTLSKHVVNTVFLMFDEDGDGQLSYKEFIAIMKDRIHRGFKFSMVMYVHSSRNEGWDAFKACLKQEMKSPI</sequence>
<evidence type="ECO:0000256" key="9">
    <source>
        <dbReference type="SAM" id="MobiDB-lite"/>
    </source>
</evidence>
<evidence type="ECO:0000256" key="2">
    <source>
        <dbReference type="ARBA" id="ARBA00004569"/>
    </source>
</evidence>
<evidence type="ECO:0000259" key="10">
    <source>
        <dbReference type="PROSITE" id="PS50222"/>
    </source>
</evidence>
<keyword evidence="3" id="KW-0677">Repeat</keyword>
<evidence type="ECO:0000256" key="5">
    <source>
        <dbReference type="ARBA" id="ARBA00022837"/>
    </source>
</evidence>
<gene>
    <name evidence="11" type="ORF">NMOB1V02_LOCUS6179</name>
</gene>
<evidence type="ECO:0000256" key="6">
    <source>
        <dbReference type="ARBA" id="ARBA00022946"/>
    </source>
</evidence>
<dbReference type="GO" id="GO:0051560">
    <property type="term" value="P:mitochondrial calcium ion homeostasis"/>
    <property type="evidence" value="ECO:0007669"/>
    <property type="project" value="TreeGrafter"/>
</dbReference>
<dbReference type="PANTHER" id="PTHR12294">
    <property type="entry name" value="EF HAND DOMAIN FAMILY A1,A2-RELATED"/>
    <property type="match status" value="1"/>
</dbReference>
<dbReference type="SMART" id="SM00054">
    <property type="entry name" value="EFh"/>
    <property type="match status" value="3"/>
</dbReference>
<dbReference type="GO" id="GO:0005758">
    <property type="term" value="C:mitochondrial intermembrane space"/>
    <property type="evidence" value="ECO:0007669"/>
    <property type="project" value="UniProtKB-SubCell"/>
</dbReference>
<evidence type="ECO:0000256" key="8">
    <source>
        <dbReference type="ARBA" id="ARBA00023136"/>
    </source>
</evidence>
<dbReference type="EMBL" id="CAJPEX010001245">
    <property type="protein sequence ID" value="CAG0918629.1"/>
    <property type="molecule type" value="Genomic_DNA"/>
</dbReference>
<dbReference type="PANTHER" id="PTHR12294:SF13">
    <property type="entry name" value="MITOCHONDRIAL CALCIUM UPTAKE 3, ISOFORM D"/>
    <property type="match status" value="1"/>
</dbReference>
<dbReference type="PROSITE" id="PS00018">
    <property type="entry name" value="EF_HAND_1"/>
    <property type="match status" value="2"/>
</dbReference>
<dbReference type="GO" id="GO:1990246">
    <property type="term" value="C:uniplex complex"/>
    <property type="evidence" value="ECO:0007669"/>
    <property type="project" value="TreeGrafter"/>
</dbReference>
<keyword evidence="6" id="KW-0809">Transit peptide</keyword>